<gene>
    <name evidence="5" type="ORF">J7I43_03575</name>
</gene>
<comment type="caution">
    <text evidence="5">The sequence shown here is derived from an EMBL/GenBank/DDBJ whole genome shotgun (WGS) entry which is preliminary data.</text>
</comment>
<keyword evidence="3" id="KW-0804">Transcription</keyword>
<dbReference type="InterPro" id="IPR010982">
    <property type="entry name" value="Lambda_DNA-bd_dom_sf"/>
</dbReference>
<dbReference type="PROSITE" id="PS50932">
    <property type="entry name" value="HTH_LACI_2"/>
    <property type="match status" value="1"/>
</dbReference>
<reference evidence="6" key="1">
    <citation type="submission" date="2021-03" db="EMBL/GenBank/DDBJ databases">
        <title>Assistant Professor.</title>
        <authorList>
            <person name="Huq M.A."/>
        </authorList>
    </citation>
    <scope>NUCLEOTIDE SEQUENCE [LARGE SCALE GENOMIC DNA]</scope>
    <source>
        <strain evidence="6">MAH-28</strain>
    </source>
</reference>
<evidence type="ECO:0000256" key="3">
    <source>
        <dbReference type="ARBA" id="ARBA00023163"/>
    </source>
</evidence>
<accession>A0ABS3Y9B3</accession>
<dbReference type="Gene3D" id="1.10.260.40">
    <property type="entry name" value="lambda repressor-like DNA-binding domains"/>
    <property type="match status" value="1"/>
</dbReference>
<dbReference type="Pfam" id="PF00532">
    <property type="entry name" value="Peripla_BP_1"/>
    <property type="match status" value="1"/>
</dbReference>
<name>A0ABS3Y9B3_9BACT</name>
<dbReference type="Pfam" id="PF00356">
    <property type="entry name" value="LacI"/>
    <property type="match status" value="1"/>
</dbReference>
<organism evidence="5 6">
    <name type="scientific">Chitinophaga chungangae</name>
    <dbReference type="NCBI Taxonomy" id="2821488"/>
    <lineage>
        <taxon>Bacteria</taxon>
        <taxon>Pseudomonadati</taxon>
        <taxon>Bacteroidota</taxon>
        <taxon>Chitinophagia</taxon>
        <taxon>Chitinophagales</taxon>
        <taxon>Chitinophagaceae</taxon>
        <taxon>Chitinophaga</taxon>
    </lineage>
</organism>
<protein>
    <submittedName>
        <fullName evidence="5">LacI family DNA-binding transcriptional regulator</fullName>
    </submittedName>
</protein>
<dbReference type="Gene3D" id="3.40.50.2300">
    <property type="match status" value="2"/>
</dbReference>
<dbReference type="GO" id="GO:0003677">
    <property type="term" value="F:DNA binding"/>
    <property type="evidence" value="ECO:0007669"/>
    <property type="project" value="UniProtKB-KW"/>
</dbReference>
<evidence type="ECO:0000256" key="2">
    <source>
        <dbReference type="ARBA" id="ARBA00023125"/>
    </source>
</evidence>
<dbReference type="SMART" id="SM00354">
    <property type="entry name" value="HTH_LACI"/>
    <property type="match status" value="1"/>
</dbReference>
<feature type="domain" description="HTH lacI-type" evidence="4">
    <location>
        <begin position="6"/>
        <end position="60"/>
    </location>
</feature>
<dbReference type="CDD" id="cd01392">
    <property type="entry name" value="HTH_LacI"/>
    <property type="match status" value="1"/>
</dbReference>
<dbReference type="Proteomes" id="UP000679126">
    <property type="component" value="Unassembled WGS sequence"/>
</dbReference>
<evidence type="ECO:0000256" key="1">
    <source>
        <dbReference type="ARBA" id="ARBA00023015"/>
    </source>
</evidence>
<keyword evidence="2 5" id="KW-0238">DNA-binding</keyword>
<keyword evidence="1" id="KW-0805">Transcription regulation</keyword>
<dbReference type="EMBL" id="JAGHKP010000001">
    <property type="protein sequence ID" value="MBO9151272.1"/>
    <property type="molecule type" value="Genomic_DNA"/>
</dbReference>
<evidence type="ECO:0000259" key="4">
    <source>
        <dbReference type="PROSITE" id="PS50932"/>
    </source>
</evidence>
<evidence type="ECO:0000313" key="5">
    <source>
        <dbReference type="EMBL" id="MBO9151272.1"/>
    </source>
</evidence>
<dbReference type="InterPro" id="IPR000843">
    <property type="entry name" value="HTH_LacI"/>
</dbReference>
<dbReference type="InterPro" id="IPR001761">
    <property type="entry name" value="Peripla_BP/Lac1_sug-bd_dom"/>
</dbReference>
<evidence type="ECO:0000313" key="6">
    <source>
        <dbReference type="Proteomes" id="UP000679126"/>
    </source>
</evidence>
<dbReference type="PANTHER" id="PTHR30146">
    <property type="entry name" value="LACI-RELATED TRANSCRIPTIONAL REPRESSOR"/>
    <property type="match status" value="1"/>
</dbReference>
<dbReference type="PANTHER" id="PTHR30146:SF109">
    <property type="entry name" value="HTH-TYPE TRANSCRIPTIONAL REGULATOR GALS"/>
    <property type="match status" value="1"/>
</dbReference>
<dbReference type="InterPro" id="IPR028082">
    <property type="entry name" value="Peripla_BP_I"/>
</dbReference>
<dbReference type="SUPFAM" id="SSF47413">
    <property type="entry name" value="lambda repressor-like DNA-binding domains"/>
    <property type="match status" value="1"/>
</dbReference>
<sequence length="337" mass="37990">MKSSVVTIKDIAEKLKVSPSTVSRALGNHPRIGLKMRMQVQALARDMGYEPNSQAISFKQKRTSIIGVILPFIREDFFSSAISAIEMAAIAQDYTILFGQSLDDPEQEKKIVAAMKKQRVDGLIISLSKYTVNYEHLLSLNKYGIPVVYFDRVPPFKSAHKVFCNMHRGTVQMVNWLLAAKHRRIALINGPDSMPASKERLVGYIEALSKKQIKVDMQLVETTDLSSEETSAAVARLLRLKKPPTAIISFNDYVHMDAARYAQQQGVKVNEDIIFASYANLPVTSYIAFPPAASLEQFPFRQGEKAMELIIRAMHEEQSDEFYTEEILPELVFSIQK</sequence>
<proteinExistence type="predicted"/>
<dbReference type="SUPFAM" id="SSF53822">
    <property type="entry name" value="Periplasmic binding protein-like I"/>
    <property type="match status" value="1"/>
</dbReference>
<keyword evidence="6" id="KW-1185">Reference proteome</keyword>
<dbReference type="CDD" id="cd06267">
    <property type="entry name" value="PBP1_LacI_sugar_binding-like"/>
    <property type="match status" value="1"/>
</dbReference>
<dbReference type="RefSeq" id="WP_209143316.1">
    <property type="nucleotide sequence ID" value="NZ_JAGHKP010000001.1"/>
</dbReference>